<organism evidence="13 14">
    <name type="scientific">Aquibacillus koreensis</name>
    <dbReference type="NCBI Taxonomy" id="279446"/>
    <lineage>
        <taxon>Bacteria</taxon>
        <taxon>Bacillati</taxon>
        <taxon>Bacillota</taxon>
        <taxon>Bacilli</taxon>
        <taxon>Bacillales</taxon>
        <taxon>Bacillaceae</taxon>
        <taxon>Aquibacillus</taxon>
    </lineage>
</organism>
<evidence type="ECO:0000313" key="14">
    <source>
        <dbReference type="Proteomes" id="UP001145072"/>
    </source>
</evidence>
<sequence>MGSLHFVKKSYPVRTYQTNISKSELQINRSVPFLQEENPSTYTGEGVKVGVIDTGVDYSHPDLQRNFKGGYDLVDLDDNPMETLPEQGVPTLHGTHVAGIIAANGNMKGVAPEAELYGYRALGPGGRGTSVQVIAAIEKAVKDGMDIINMSLGNTVNGPDWPTSIAVNHAVDRGVSVVIANGNAGPNNWTVGSPATSPKALSVGASTPPLSIPVLQDRFNKKQIQLQPLMGAKQWDLQKDYKLVDGGIGEETIQNAKNKIVLMQRGKIPFSEKARQAELAGARAAIIYNNEEGPFAGSVADGPGDVQIPVAAVSKADGEWLLQQINQQDYWIDTAYRQSQDEITDFSSRGPVTANWHIKPEIVAPGAAINSTVPGGYMELQGTSMASPHVAGGLALVKQAHPDWSPEKLKGALLTSALPLKKADNLYDPIDQGMGRMRPQHAIETGTIIYNPMLAFGKIDKLKDSRSVKVKIENVSKETKTYYFELPKDPHGISWQLPSSFTLKPGEKKTVPIQLSVVSAMMDEGLHQGWVALKEKEKTYQLPYLFVNKEADYPKAMGLEFALKTFSDDAYEYRIYLPEEAASVTVDLYDPQSLTFKETLLFIEDTEAGVIEGTMQKREVAERGEFIANITVETKDRKTYSYQEALFIE</sequence>
<keyword evidence="4 9" id="KW-0645">Protease</keyword>
<keyword evidence="14" id="KW-1185">Reference proteome</keyword>
<dbReference type="InterPro" id="IPR050131">
    <property type="entry name" value="Peptidase_S8_subtilisin-like"/>
</dbReference>
<protein>
    <submittedName>
        <fullName evidence="13">S8 family serine peptidase</fullName>
    </submittedName>
</protein>
<evidence type="ECO:0000256" key="4">
    <source>
        <dbReference type="ARBA" id="ARBA00022670"/>
    </source>
</evidence>
<evidence type="ECO:0000256" key="8">
    <source>
        <dbReference type="PIRSR" id="PIRSR615500-1"/>
    </source>
</evidence>
<reference evidence="13" key="1">
    <citation type="submission" date="2022-06" db="EMBL/GenBank/DDBJ databases">
        <title>Aquibacillus sp. a new bacterium isolated from soil saline samples.</title>
        <authorList>
            <person name="Galisteo C."/>
            <person name="De La Haba R."/>
            <person name="Sanchez-Porro C."/>
            <person name="Ventosa A."/>
        </authorList>
    </citation>
    <scope>NUCLEOTIDE SEQUENCE</scope>
    <source>
        <strain evidence="13">JCM 12387</strain>
    </source>
</reference>
<dbReference type="PROSITE" id="PS00136">
    <property type="entry name" value="SUBTILASE_ASP"/>
    <property type="match status" value="1"/>
</dbReference>
<keyword evidence="5" id="KW-0732">Signal</keyword>
<keyword evidence="2" id="KW-0134">Cell wall</keyword>
<comment type="similarity">
    <text evidence="1 9 10">Belongs to the peptidase S8 family.</text>
</comment>
<dbReference type="Gene3D" id="3.50.30.30">
    <property type="match status" value="1"/>
</dbReference>
<accession>A0A9X3WLU6</accession>
<dbReference type="InterPro" id="IPR036852">
    <property type="entry name" value="Peptidase_S8/S53_dom_sf"/>
</dbReference>
<feature type="active site" description="Charge relay system" evidence="8 9">
    <location>
        <position position="93"/>
    </location>
</feature>
<dbReference type="InterPro" id="IPR015500">
    <property type="entry name" value="Peptidase_S8_subtilisin-rel"/>
</dbReference>
<dbReference type="PANTHER" id="PTHR43806">
    <property type="entry name" value="PEPTIDASE S8"/>
    <property type="match status" value="1"/>
</dbReference>
<evidence type="ECO:0000256" key="6">
    <source>
        <dbReference type="ARBA" id="ARBA00022801"/>
    </source>
</evidence>
<dbReference type="InterPro" id="IPR023827">
    <property type="entry name" value="Peptidase_S8_Asp-AS"/>
</dbReference>
<feature type="domain" description="Peptidase S8/S53" evidence="11">
    <location>
        <begin position="44"/>
        <end position="422"/>
    </location>
</feature>
<keyword evidence="7 9" id="KW-0720">Serine protease</keyword>
<evidence type="ECO:0000256" key="9">
    <source>
        <dbReference type="PROSITE-ProRule" id="PRU01240"/>
    </source>
</evidence>
<evidence type="ECO:0000256" key="5">
    <source>
        <dbReference type="ARBA" id="ARBA00022729"/>
    </source>
</evidence>
<feature type="active site" description="Charge relay system" evidence="8 9">
    <location>
        <position position="384"/>
    </location>
</feature>
<evidence type="ECO:0000259" key="11">
    <source>
        <dbReference type="Pfam" id="PF00082"/>
    </source>
</evidence>
<feature type="active site" description="Charge relay system" evidence="8 9">
    <location>
        <position position="53"/>
    </location>
</feature>
<keyword evidence="6 9" id="KW-0378">Hydrolase</keyword>
<dbReference type="Pfam" id="PF02225">
    <property type="entry name" value="PA"/>
    <property type="match status" value="1"/>
</dbReference>
<dbReference type="InterPro" id="IPR003137">
    <property type="entry name" value="PA_domain"/>
</dbReference>
<dbReference type="SUPFAM" id="SSF52025">
    <property type="entry name" value="PA domain"/>
    <property type="match status" value="1"/>
</dbReference>
<keyword evidence="3" id="KW-0964">Secreted</keyword>
<evidence type="ECO:0000256" key="10">
    <source>
        <dbReference type="RuleBase" id="RU003355"/>
    </source>
</evidence>
<dbReference type="Gene3D" id="3.40.50.200">
    <property type="entry name" value="Peptidase S8/S53 domain"/>
    <property type="match status" value="1"/>
</dbReference>
<dbReference type="CDD" id="cd02133">
    <property type="entry name" value="PA_C5a_like"/>
    <property type="match status" value="1"/>
</dbReference>
<dbReference type="PROSITE" id="PS51892">
    <property type="entry name" value="SUBTILASE"/>
    <property type="match status" value="1"/>
</dbReference>
<feature type="domain" description="PA" evidence="12">
    <location>
        <begin position="252"/>
        <end position="321"/>
    </location>
</feature>
<dbReference type="Proteomes" id="UP001145072">
    <property type="component" value="Unassembled WGS sequence"/>
</dbReference>
<evidence type="ECO:0000256" key="2">
    <source>
        <dbReference type="ARBA" id="ARBA00022512"/>
    </source>
</evidence>
<evidence type="ECO:0000256" key="1">
    <source>
        <dbReference type="ARBA" id="ARBA00011073"/>
    </source>
</evidence>
<dbReference type="GO" id="GO:0006508">
    <property type="term" value="P:proteolysis"/>
    <property type="evidence" value="ECO:0007669"/>
    <property type="project" value="UniProtKB-KW"/>
</dbReference>
<dbReference type="InterPro" id="IPR023828">
    <property type="entry name" value="Peptidase_S8_Ser-AS"/>
</dbReference>
<dbReference type="Pfam" id="PF00082">
    <property type="entry name" value="Peptidase_S8"/>
    <property type="match status" value="1"/>
</dbReference>
<dbReference type="InterPro" id="IPR046450">
    <property type="entry name" value="PA_dom_sf"/>
</dbReference>
<comment type="caution">
    <text evidence="13">The sequence shown here is derived from an EMBL/GenBank/DDBJ whole genome shotgun (WGS) entry which is preliminary data.</text>
</comment>
<dbReference type="PRINTS" id="PR00723">
    <property type="entry name" value="SUBTILISIN"/>
</dbReference>
<dbReference type="CDD" id="cd07474">
    <property type="entry name" value="Peptidases_S8_subtilisin_Vpr-like"/>
    <property type="match status" value="1"/>
</dbReference>
<dbReference type="SUPFAM" id="SSF52743">
    <property type="entry name" value="Subtilisin-like"/>
    <property type="match status" value="1"/>
</dbReference>
<dbReference type="GO" id="GO:0004252">
    <property type="term" value="F:serine-type endopeptidase activity"/>
    <property type="evidence" value="ECO:0007669"/>
    <property type="project" value="UniProtKB-UniRule"/>
</dbReference>
<evidence type="ECO:0000313" key="13">
    <source>
        <dbReference type="EMBL" id="MDC3419729.1"/>
    </source>
</evidence>
<dbReference type="InterPro" id="IPR000209">
    <property type="entry name" value="Peptidase_S8/S53_dom"/>
</dbReference>
<dbReference type="InterPro" id="IPR034213">
    <property type="entry name" value="S8_Vpr-like"/>
</dbReference>
<dbReference type="InterPro" id="IPR022398">
    <property type="entry name" value="Peptidase_S8_His-AS"/>
</dbReference>
<name>A0A9X3WLU6_9BACI</name>
<proteinExistence type="inferred from homology"/>
<dbReference type="PROSITE" id="PS00138">
    <property type="entry name" value="SUBTILASE_SER"/>
    <property type="match status" value="1"/>
</dbReference>
<evidence type="ECO:0000256" key="3">
    <source>
        <dbReference type="ARBA" id="ARBA00022525"/>
    </source>
</evidence>
<dbReference type="PANTHER" id="PTHR43806:SF65">
    <property type="entry name" value="SERINE PROTEASE APRX"/>
    <property type="match status" value="1"/>
</dbReference>
<dbReference type="EMBL" id="JAMQJZ010000003">
    <property type="protein sequence ID" value="MDC3419729.1"/>
    <property type="molecule type" value="Genomic_DNA"/>
</dbReference>
<gene>
    <name evidence="13" type="ORF">NC661_05035</name>
</gene>
<evidence type="ECO:0000259" key="12">
    <source>
        <dbReference type="Pfam" id="PF02225"/>
    </source>
</evidence>
<dbReference type="AlphaFoldDB" id="A0A9X3WLU6"/>
<evidence type="ECO:0000256" key="7">
    <source>
        <dbReference type="ARBA" id="ARBA00022825"/>
    </source>
</evidence>
<dbReference type="PROSITE" id="PS00137">
    <property type="entry name" value="SUBTILASE_HIS"/>
    <property type="match status" value="1"/>
</dbReference>